<organism evidence="3 4">
    <name type="scientific">Flaviflagellibacter deserti</name>
    <dbReference type="NCBI Taxonomy" id="2267266"/>
    <lineage>
        <taxon>Bacteria</taxon>
        <taxon>Pseudomonadati</taxon>
        <taxon>Pseudomonadota</taxon>
        <taxon>Alphaproteobacteria</taxon>
        <taxon>Hyphomicrobiales</taxon>
        <taxon>Flaviflagellibacter</taxon>
    </lineage>
</organism>
<name>A0ABV9Z4F6_9HYPH</name>
<dbReference type="EMBL" id="JBHSJF010000006">
    <property type="protein sequence ID" value="MFC5069414.1"/>
    <property type="molecule type" value="Genomic_DNA"/>
</dbReference>
<keyword evidence="4" id="KW-1185">Reference proteome</keyword>
<feature type="region of interest" description="Disordered" evidence="2">
    <location>
        <begin position="52"/>
        <end position="128"/>
    </location>
</feature>
<evidence type="ECO:0000256" key="1">
    <source>
        <dbReference type="SAM" id="Coils"/>
    </source>
</evidence>
<dbReference type="Proteomes" id="UP001595796">
    <property type="component" value="Unassembled WGS sequence"/>
</dbReference>
<feature type="compositionally biased region" description="Low complexity" evidence="2">
    <location>
        <begin position="87"/>
        <end position="104"/>
    </location>
</feature>
<proteinExistence type="predicted"/>
<evidence type="ECO:0000313" key="3">
    <source>
        <dbReference type="EMBL" id="MFC5069414.1"/>
    </source>
</evidence>
<sequence>MQFRVLPIIITAASLLLVLKVAGLVLTGHYAFDNQPEAPKITVAATYRPSAAARSPGQVAQASADMGDENDITGSVPPPKKKKETAPAEAPAAASGGEPATAAKDVANSDKPPQSPGAPISDKTQTDLSPAEKALLQRLQDRRKELDSRATELDLREGLLRAAEKKVDGRLGELQAVQQSITAAEAERKEQEDKQIKDLVVMYENMKPKQAAQIFNQLDMPVLLEVASRMNPKKTSDVLARMTPAAAEKLTVALAKRKDEQQQAQANPALVAPVAAAPGALPKIHGTPKP</sequence>
<reference evidence="4" key="1">
    <citation type="journal article" date="2019" name="Int. J. Syst. Evol. Microbiol.">
        <title>The Global Catalogue of Microorganisms (GCM) 10K type strain sequencing project: providing services to taxonomists for standard genome sequencing and annotation.</title>
        <authorList>
            <consortium name="The Broad Institute Genomics Platform"/>
            <consortium name="The Broad Institute Genome Sequencing Center for Infectious Disease"/>
            <person name="Wu L."/>
            <person name="Ma J."/>
        </authorList>
    </citation>
    <scope>NUCLEOTIDE SEQUENCE [LARGE SCALE GENOMIC DNA]</scope>
    <source>
        <strain evidence="4">CGMCC 1.16444</strain>
    </source>
</reference>
<evidence type="ECO:0000256" key="2">
    <source>
        <dbReference type="SAM" id="MobiDB-lite"/>
    </source>
</evidence>
<evidence type="ECO:0000313" key="4">
    <source>
        <dbReference type="Proteomes" id="UP001595796"/>
    </source>
</evidence>
<comment type="caution">
    <text evidence="3">The sequence shown here is derived from an EMBL/GenBank/DDBJ whole genome shotgun (WGS) entry which is preliminary data.</text>
</comment>
<feature type="coiled-coil region" evidence="1">
    <location>
        <begin position="136"/>
        <end position="194"/>
    </location>
</feature>
<dbReference type="RefSeq" id="WP_114958678.1">
    <property type="nucleotide sequence ID" value="NZ_JBHSJF010000006.1"/>
</dbReference>
<dbReference type="SUPFAM" id="SSF158791">
    <property type="entry name" value="MgtE N-terminal domain-like"/>
    <property type="match status" value="1"/>
</dbReference>
<gene>
    <name evidence="3" type="ORF">ACFPFW_15460</name>
</gene>
<keyword evidence="1" id="KW-0175">Coiled coil</keyword>
<accession>A0ABV9Z4F6</accession>
<protein>
    <submittedName>
        <fullName evidence="3">MotE family protein</fullName>
    </submittedName>
</protein>